<dbReference type="AlphaFoldDB" id="A0A851BKH5"/>
<gene>
    <name evidence="2" type="primary">Dlec1</name>
    <name evidence="2" type="ORF">PICGYM_R01183</name>
</gene>
<dbReference type="GO" id="GO:0005737">
    <property type="term" value="C:cytoplasm"/>
    <property type="evidence" value="ECO:0007669"/>
    <property type="project" value="TreeGrafter"/>
</dbReference>
<dbReference type="EMBL" id="WEKY01051554">
    <property type="protein sequence ID" value="NWI46172.1"/>
    <property type="molecule type" value="Genomic_DNA"/>
</dbReference>
<feature type="non-terminal residue" evidence="2">
    <location>
        <position position="1"/>
    </location>
</feature>
<evidence type="ECO:0000313" key="3">
    <source>
        <dbReference type="Proteomes" id="UP000631391"/>
    </source>
</evidence>
<evidence type="ECO:0000313" key="2">
    <source>
        <dbReference type="EMBL" id="NWI46172.1"/>
    </source>
</evidence>
<dbReference type="PANTHER" id="PTHR46348:SF1">
    <property type="entry name" value="DELETED IN LUNG AND ESOPHAGEAL CANCER PROTEIN 1"/>
    <property type="match status" value="1"/>
</dbReference>
<feature type="non-terminal residue" evidence="2">
    <location>
        <position position="446"/>
    </location>
</feature>
<proteinExistence type="predicted"/>
<dbReference type="OrthoDB" id="2115465at2759"/>
<feature type="compositionally biased region" description="Basic and acidic residues" evidence="1">
    <location>
        <begin position="371"/>
        <end position="380"/>
    </location>
</feature>
<dbReference type="InterPro" id="IPR033304">
    <property type="entry name" value="DLEC1"/>
</dbReference>
<dbReference type="PANTHER" id="PTHR46348">
    <property type="entry name" value="DELETED IN LUNG AND ESOPHAGEAL CANCER PROTEIN 1"/>
    <property type="match status" value="1"/>
</dbReference>
<protein>
    <submittedName>
        <fullName evidence="2">DLEC1 protein</fullName>
    </submittedName>
</protein>
<comment type="caution">
    <text evidence="2">The sequence shown here is derived from an EMBL/GenBank/DDBJ whole genome shotgun (WGS) entry which is preliminary data.</text>
</comment>
<feature type="region of interest" description="Disordered" evidence="1">
    <location>
        <begin position="358"/>
        <end position="381"/>
    </location>
</feature>
<name>A0A851BKH5_PICGY</name>
<sequence length="446" mass="50055">EFAAALLSQGKGAAFYIQPSTGTLKAFQQFTIEIAAYNNMWGEYQDNLVCKVGDLRPKLIPMQMTVKGCPIFLQLISPWPFTWTGRNAAPSRFGTQVSGGAPVLRRVQLNNPTPFDIRLDLEVYNQEPDDEKLVDLLVLFGDPFPPMDMAGDEAASSGSTSESEVMLNTQECTFSKEFRSILRRATLSLESTREKNISVLLRPHEGVPADSPYSIAPRQIVVPGGGSSDVYISFTPLVLPDTEAELCCDGLVLGFMSLDSKLARMVPHKVRRSHGYEVPPLRVHMEAVLRHPLLEVETDHDRGVVFYSVASDLLPARPFYGVLTDAVITQSLKLMNCTKVPLYFRLFLSTPSMPFSLSCTDPKKSTKTSHSKKEEREHQPQHVLYPQQNMLVKVSFHTTLELLRYQHLPETQLLPGFQVLQLENGERKLKFNQNLVIEHSNYTTQV</sequence>
<accession>A0A851BKH5</accession>
<reference evidence="2" key="1">
    <citation type="submission" date="2019-10" db="EMBL/GenBank/DDBJ databases">
        <title>Bird 10,000 Genomes (B10K) Project - Family phase.</title>
        <authorList>
            <person name="Zhang G."/>
        </authorList>
    </citation>
    <scope>NUCLEOTIDE SEQUENCE</scope>
    <source>
        <strain evidence="2">B10K-DU-012-30</strain>
        <tissue evidence="2">Muscle</tissue>
    </source>
</reference>
<dbReference type="GO" id="GO:0015631">
    <property type="term" value="F:tubulin binding"/>
    <property type="evidence" value="ECO:0007669"/>
    <property type="project" value="TreeGrafter"/>
</dbReference>
<dbReference type="Gene3D" id="2.60.40.10">
    <property type="entry name" value="Immunoglobulins"/>
    <property type="match status" value="1"/>
</dbReference>
<organism evidence="2 3">
    <name type="scientific">Picathartes gymnocephalus</name>
    <name type="common">White-necked rockfowl</name>
    <dbReference type="NCBI Taxonomy" id="175131"/>
    <lineage>
        <taxon>Eukaryota</taxon>
        <taxon>Metazoa</taxon>
        <taxon>Chordata</taxon>
        <taxon>Craniata</taxon>
        <taxon>Vertebrata</taxon>
        <taxon>Euteleostomi</taxon>
        <taxon>Archelosauria</taxon>
        <taxon>Archosauria</taxon>
        <taxon>Dinosauria</taxon>
        <taxon>Saurischia</taxon>
        <taxon>Theropoda</taxon>
        <taxon>Coelurosauria</taxon>
        <taxon>Aves</taxon>
        <taxon>Neognathae</taxon>
        <taxon>Neoaves</taxon>
        <taxon>Telluraves</taxon>
        <taxon>Australaves</taxon>
        <taxon>Passeriformes</taxon>
        <taxon>Picathartidae</taxon>
        <taxon>Picathartes</taxon>
    </lineage>
</organism>
<keyword evidence="3" id="KW-1185">Reference proteome</keyword>
<evidence type="ECO:0000256" key="1">
    <source>
        <dbReference type="SAM" id="MobiDB-lite"/>
    </source>
</evidence>
<dbReference type="GO" id="GO:0008285">
    <property type="term" value="P:negative regulation of cell population proliferation"/>
    <property type="evidence" value="ECO:0007669"/>
    <property type="project" value="InterPro"/>
</dbReference>
<dbReference type="Proteomes" id="UP000631391">
    <property type="component" value="Unassembled WGS sequence"/>
</dbReference>
<dbReference type="InterPro" id="IPR013783">
    <property type="entry name" value="Ig-like_fold"/>
</dbReference>
<dbReference type="GO" id="GO:0005929">
    <property type="term" value="C:cilium"/>
    <property type="evidence" value="ECO:0007669"/>
    <property type="project" value="TreeGrafter"/>
</dbReference>